<accession>A0A382FC45</accession>
<dbReference type="Gene3D" id="3.60.15.10">
    <property type="entry name" value="Ribonuclease Z/Hydroxyacylglutathione hydrolase-like"/>
    <property type="match status" value="1"/>
</dbReference>
<dbReference type="InterPro" id="IPR050662">
    <property type="entry name" value="Sec-metab_biosynth-thioest"/>
</dbReference>
<dbReference type="InterPro" id="IPR001279">
    <property type="entry name" value="Metallo-B-lactamas"/>
</dbReference>
<gene>
    <name evidence="2" type="ORF">METZ01_LOCUS213500</name>
</gene>
<dbReference type="PANTHER" id="PTHR23131">
    <property type="entry name" value="ENDORIBONUCLEASE LACTB2"/>
    <property type="match status" value="1"/>
</dbReference>
<dbReference type="Pfam" id="PF00753">
    <property type="entry name" value="Lactamase_B"/>
    <property type="match status" value="1"/>
</dbReference>
<proteinExistence type="predicted"/>
<dbReference type="SUPFAM" id="SSF56281">
    <property type="entry name" value="Metallo-hydrolase/oxidoreductase"/>
    <property type="match status" value="1"/>
</dbReference>
<dbReference type="SMART" id="SM00849">
    <property type="entry name" value="Lactamase_B"/>
    <property type="match status" value="1"/>
</dbReference>
<name>A0A382FC45_9ZZZZ</name>
<dbReference type="CDD" id="cd16278">
    <property type="entry name" value="metallo-hydrolase-like_MBL-fold"/>
    <property type="match status" value="1"/>
</dbReference>
<feature type="domain" description="Metallo-beta-lactamase" evidence="1">
    <location>
        <begin position="30"/>
        <end position="191"/>
    </location>
</feature>
<feature type="non-terminal residue" evidence="2">
    <location>
        <position position="202"/>
    </location>
</feature>
<dbReference type="PANTHER" id="PTHR23131:SF0">
    <property type="entry name" value="ENDORIBONUCLEASE LACTB2"/>
    <property type="match status" value="1"/>
</dbReference>
<sequence length="202" mass="21795">MPLKPEVTETLSPMVRRITANNPGVFTGPGTNTYLIGNDDVTVIDPGPAMDTHVQAITDAPGTITQIIVTHTHLDHSPGARLLHERLGVPVYGLIATNPQNQDTTFTPTELLEDQQMIECEDFVLRVIHTPGHASNHLCFLLEPQGMLFSGDHIMNGSTVVIRPPDGDMGAYINSLQKLKGYPMTAIAPGHGAVLEDPYSAV</sequence>
<organism evidence="2">
    <name type="scientific">marine metagenome</name>
    <dbReference type="NCBI Taxonomy" id="408172"/>
    <lineage>
        <taxon>unclassified sequences</taxon>
        <taxon>metagenomes</taxon>
        <taxon>ecological metagenomes</taxon>
    </lineage>
</organism>
<evidence type="ECO:0000313" key="2">
    <source>
        <dbReference type="EMBL" id="SVB60646.1"/>
    </source>
</evidence>
<dbReference type="AlphaFoldDB" id="A0A382FC45"/>
<dbReference type="InterPro" id="IPR036866">
    <property type="entry name" value="RibonucZ/Hydroxyglut_hydro"/>
</dbReference>
<reference evidence="2" key="1">
    <citation type="submission" date="2018-05" db="EMBL/GenBank/DDBJ databases">
        <authorList>
            <person name="Lanie J.A."/>
            <person name="Ng W.-L."/>
            <person name="Kazmierczak K.M."/>
            <person name="Andrzejewski T.M."/>
            <person name="Davidsen T.M."/>
            <person name="Wayne K.J."/>
            <person name="Tettelin H."/>
            <person name="Glass J.I."/>
            <person name="Rusch D."/>
            <person name="Podicherti R."/>
            <person name="Tsui H.-C.T."/>
            <person name="Winkler M.E."/>
        </authorList>
    </citation>
    <scope>NUCLEOTIDE SEQUENCE</scope>
</reference>
<protein>
    <recommendedName>
        <fullName evidence="1">Metallo-beta-lactamase domain-containing protein</fullName>
    </recommendedName>
</protein>
<evidence type="ECO:0000259" key="1">
    <source>
        <dbReference type="SMART" id="SM00849"/>
    </source>
</evidence>
<dbReference type="EMBL" id="UINC01049189">
    <property type="protein sequence ID" value="SVB60646.1"/>
    <property type="molecule type" value="Genomic_DNA"/>
</dbReference>